<name>A0A1T2KQN1_9GAMM</name>
<proteinExistence type="predicted"/>
<keyword evidence="2" id="KW-1185">Reference proteome</keyword>
<accession>A0A1T2KQN1</accession>
<organism evidence="1 2">
    <name type="scientific">Solemya velesiana gill symbiont</name>
    <dbReference type="NCBI Taxonomy" id="1918948"/>
    <lineage>
        <taxon>Bacteria</taxon>
        <taxon>Pseudomonadati</taxon>
        <taxon>Pseudomonadota</taxon>
        <taxon>Gammaproteobacteria</taxon>
        <taxon>sulfur-oxidizing symbionts</taxon>
    </lineage>
</organism>
<evidence type="ECO:0008006" key="3">
    <source>
        <dbReference type="Google" id="ProtNLM"/>
    </source>
</evidence>
<dbReference type="Proteomes" id="UP000190896">
    <property type="component" value="Unassembled WGS sequence"/>
</dbReference>
<dbReference type="RefSeq" id="WP_078488169.1">
    <property type="nucleotide sequence ID" value="NZ_MPRJ01000098.1"/>
</dbReference>
<evidence type="ECO:0000313" key="1">
    <source>
        <dbReference type="EMBL" id="OOZ35163.1"/>
    </source>
</evidence>
<protein>
    <recommendedName>
        <fullName evidence="3">GTPase</fullName>
    </recommendedName>
</protein>
<comment type="caution">
    <text evidence="1">The sequence shown here is derived from an EMBL/GenBank/DDBJ whole genome shotgun (WGS) entry which is preliminary data.</text>
</comment>
<evidence type="ECO:0000313" key="2">
    <source>
        <dbReference type="Proteomes" id="UP000190896"/>
    </source>
</evidence>
<dbReference type="EMBL" id="MPRJ01000098">
    <property type="protein sequence ID" value="OOZ35163.1"/>
    <property type="molecule type" value="Genomic_DNA"/>
</dbReference>
<dbReference type="AlphaFoldDB" id="A0A1T2KQN1"/>
<gene>
    <name evidence="1" type="ORF">BOW51_11615</name>
</gene>
<dbReference type="OrthoDB" id="5724405at2"/>
<reference evidence="1 2" key="1">
    <citation type="submission" date="2016-11" db="EMBL/GenBank/DDBJ databases">
        <title>Mixed transmission modes and dynamic genome evolution in an obligate animal-bacterial symbiosis.</title>
        <authorList>
            <person name="Russell S.L."/>
            <person name="Corbett-Detig R.B."/>
            <person name="Cavanaugh C.M."/>
        </authorList>
    </citation>
    <scope>NUCLEOTIDE SEQUENCE [LARGE SCALE GENOMIC DNA]</scope>
    <source>
        <strain evidence="1">Se-Cadez</strain>
    </source>
</reference>
<sequence length="605" mass="68846">MDMRDNIGLITPERKEAKGSFLTKPDEVKSWVSNLPITNIGETSRQVFKTLVKFNRIEMPGATRLKVAEMFRQPADYLTANLRKYYFDVVFPLAAKNRKIAVLNRELFSELAIAYKIFLETAANQRRDQKLIVIAIHRAMRNLYQVIYQSAVIYDPHPEDTWREIHRLYALSEQSNFQDLPVKDNDENQTPSTISKLYREILLFSISAPHRIRQREIEQVYKLLPEWSEYISLEMPEGLTDRKNLFITHLWSDTPPSHIGLHDKEPSQRCRQFDTTALIEMLQESFSEIEDTESAKESHLGQQVSLGLARHLLVSFTEAPQREFVRTRLNFELKVAVGINAIHALLSVPDVIEQPESEEREQPSTASSSTDWLEETHHVGNPEYKDAFFTLTGQEFTLSDEQVPLLSETPSPQPIAESHHLNDSPAWMSHQEELPNIFTCTTINESAGGYCINWTGGDTPHIKIGEVIGVQSASNRKLFSIGVSRWMRNTPGNGMQLGVAMMAPSSAPAYVRIKGSDHSRECGLLLPELKASELPASLILATLPFRVGHVLLLDEGMGEQEVRLTRLLDSSGAFARFQFVYLEDKEAKSEEQTEESDFDNIWSML</sequence>